<dbReference type="GO" id="GO:0005829">
    <property type="term" value="C:cytosol"/>
    <property type="evidence" value="ECO:0007669"/>
    <property type="project" value="TreeGrafter"/>
</dbReference>
<dbReference type="eggNOG" id="COG0816">
    <property type="taxonomic scope" value="Bacteria"/>
</dbReference>
<keyword evidence="8" id="KW-1185">Reference proteome</keyword>
<evidence type="ECO:0000256" key="5">
    <source>
        <dbReference type="HAMAP-Rule" id="MF_00651"/>
    </source>
</evidence>
<dbReference type="InterPro" id="IPR006641">
    <property type="entry name" value="YqgF/RNaseH-like_dom"/>
</dbReference>
<dbReference type="EMBL" id="CP000453">
    <property type="protein sequence ID" value="ABI55703.1"/>
    <property type="molecule type" value="Genomic_DNA"/>
</dbReference>
<dbReference type="InterPro" id="IPR005227">
    <property type="entry name" value="YqgF"/>
</dbReference>
<name>Q0ABT4_ALKEH</name>
<dbReference type="SMART" id="SM00732">
    <property type="entry name" value="YqgFc"/>
    <property type="match status" value="1"/>
</dbReference>
<reference evidence="8" key="1">
    <citation type="submission" date="2006-08" db="EMBL/GenBank/DDBJ databases">
        <title>Complete sequence of Alkalilimnicola ehrilichei MLHE-1.</title>
        <authorList>
            <person name="Copeland A."/>
            <person name="Lucas S."/>
            <person name="Lapidus A."/>
            <person name="Barry K."/>
            <person name="Detter J.C."/>
            <person name="Glavina del Rio T."/>
            <person name="Hammon N."/>
            <person name="Israni S."/>
            <person name="Dalin E."/>
            <person name="Tice H."/>
            <person name="Pitluck S."/>
            <person name="Sims D."/>
            <person name="Brettin T."/>
            <person name="Bruce D."/>
            <person name="Han C."/>
            <person name="Tapia R."/>
            <person name="Gilna P."/>
            <person name="Schmutz J."/>
            <person name="Larimer F."/>
            <person name="Land M."/>
            <person name="Hauser L."/>
            <person name="Kyrpides N."/>
            <person name="Mikhailova N."/>
            <person name="Oremland R.S."/>
            <person name="Hoeft S.E."/>
            <person name="Switzer-Blum J."/>
            <person name="Kulp T."/>
            <person name="King G."/>
            <person name="Tabita R."/>
            <person name="Witte B."/>
            <person name="Santini J.M."/>
            <person name="Basu P."/>
            <person name="Hollibaugh J.T."/>
            <person name="Xie G."/>
            <person name="Stolz J.F."/>
            <person name="Richardson P."/>
        </authorList>
    </citation>
    <scope>NUCLEOTIDE SEQUENCE [LARGE SCALE GENOMIC DNA]</scope>
    <source>
        <strain evidence="8">ATCC BAA-1101 / DSM 17681 / MLHE-1</strain>
    </source>
</reference>
<dbReference type="AlphaFoldDB" id="Q0ABT4"/>
<evidence type="ECO:0000256" key="2">
    <source>
        <dbReference type="ARBA" id="ARBA00022517"/>
    </source>
</evidence>
<protein>
    <recommendedName>
        <fullName evidence="5">Putative pre-16S rRNA nuclease</fullName>
        <ecNumber evidence="5">3.1.-.-</ecNumber>
    </recommendedName>
</protein>
<keyword evidence="4 5" id="KW-0378">Hydrolase</keyword>
<keyword evidence="2 5" id="KW-0690">Ribosome biogenesis</keyword>
<dbReference type="GO" id="GO:0016788">
    <property type="term" value="F:hydrolase activity, acting on ester bonds"/>
    <property type="evidence" value="ECO:0007669"/>
    <property type="project" value="UniProtKB-UniRule"/>
</dbReference>
<evidence type="ECO:0000256" key="3">
    <source>
        <dbReference type="ARBA" id="ARBA00022722"/>
    </source>
</evidence>
<dbReference type="Gene3D" id="3.30.420.140">
    <property type="entry name" value="YqgF/RNase H-like domain"/>
    <property type="match status" value="1"/>
</dbReference>
<feature type="domain" description="YqgF/RNase H-like" evidence="6">
    <location>
        <begin position="7"/>
        <end position="107"/>
    </location>
</feature>
<dbReference type="GO" id="GO:0000967">
    <property type="term" value="P:rRNA 5'-end processing"/>
    <property type="evidence" value="ECO:0007669"/>
    <property type="project" value="UniProtKB-UniRule"/>
</dbReference>
<keyword evidence="3 5" id="KW-0540">Nuclease</keyword>
<dbReference type="RefSeq" id="WP_011628099.1">
    <property type="nucleotide sequence ID" value="NC_008340.1"/>
</dbReference>
<evidence type="ECO:0000256" key="1">
    <source>
        <dbReference type="ARBA" id="ARBA00022490"/>
    </source>
</evidence>
<dbReference type="EC" id="3.1.-.-" evidence="5"/>
<dbReference type="PANTHER" id="PTHR33317">
    <property type="entry name" value="POLYNUCLEOTIDYL TRANSFERASE, RIBONUCLEASE H-LIKE SUPERFAMILY PROTEIN"/>
    <property type="match status" value="1"/>
</dbReference>
<dbReference type="KEGG" id="aeh:Mlg_0348"/>
<comment type="similarity">
    <text evidence="5">Belongs to the YqgF HJR family.</text>
</comment>
<evidence type="ECO:0000313" key="7">
    <source>
        <dbReference type="EMBL" id="ABI55703.1"/>
    </source>
</evidence>
<dbReference type="HOGENOM" id="CLU_098240_3_0_6"/>
<gene>
    <name evidence="7" type="ordered locus">Mlg_0348</name>
</gene>
<comment type="function">
    <text evidence="5">Could be a nuclease involved in processing of the 5'-end of pre-16S rRNA.</text>
</comment>
<dbReference type="HAMAP" id="MF_00651">
    <property type="entry name" value="Nuclease_YqgF"/>
    <property type="match status" value="1"/>
</dbReference>
<evidence type="ECO:0000256" key="4">
    <source>
        <dbReference type="ARBA" id="ARBA00022801"/>
    </source>
</evidence>
<dbReference type="Proteomes" id="UP000001962">
    <property type="component" value="Chromosome"/>
</dbReference>
<dbReference type="PANTHER" id="PTHR33317:SF4">
    <property type="entry name" value="POLYNUCLEOTIDYL TRANSFERASE, RIBONUCLEASE H-LIKE SUPERFAMILY PROTEIN"/>
    <property type="match status" value="1"/>
</dbReference>
<dbReference type="OrthoDB" id="9796140at2"/>
<evidence type="ECO:0000259" key="6">
    <source>
        <dbReference type="SMART" id="SM00732"/>
    </source>
</evidence>
<dbReference type="NCBIfam" id="TIGR00250">
    <property type="entry name" value="RNAse_H_YqgF"/>
    <property type="match status" value="1"/>
</dbReference>
<dbReference type="SUPFAM" id="SSF53098">
    <property type="entry name" value="Ribonuclease H-like"/>
    <property type="match status" value="1"/>
</dbReference>
<proteinExistence type="inferred from homology"/>
<accession>Q0ABT4</accession>
<dbReference type="InterPro" id="IPR012337">
    <property type="entry name" value="RNaseH-like_sf"/>
</dbReference>
<comment type="subcellular location">
    <subcellularLocation>
        <location evidence="5">Cytoplasm</location>
    </subcellularLocation>
</comment>
<organism evidence="7 8">
    <name type="scientific">Alkalilimnicola ehrlichii (strain ATCC BAA-1101 / DSM 17681 / MLHE-1)</name>
    <dbReference type="NCBI Taxonomy" id="187272"/>
    <lineage>
        <taxon>Bacteria</taxon>
        <taxon>Pseudomonadati</taxon>
        <taxon>Pseudomonadota</taxon>
        <taxon>Gammaproteobacteria</taxon>
        <taxon>Chromatiales</taxon>
        <taxon>Ectothiorhodospiraceae</taxon>
        <taxon>Alkalilimnicola</taxon>
    </lineage>
</organism>
<dbReference type="CDD" id="cd16964">
    <property type="entry name" value="YqgF"/>
    <property type="match status" value="1"/>
</dbReference>
<dbReference type="InterPro" id="IPR037027">
    <property type="entry name" value="YqgF/RNaseH-like_dom_sf"/>
</dbReference>
<dbReference type="GO" id="GO:0004518">
    <property type="term" value="F:nuclease activity"/>
    <property type="evidence" value="ECO:0007669"/>
    <property type="project" value="UniProtKB-KW"/>
</dbReference>
<evidence type="ECO:0000313" key="8">
    <source>
        <dbReference type="Proteomes" id="UP000001962"/>
    </source>
</evidence>
<keyword evidence="1 5" id="KW-0963">Cytoplasm</keyword>
<sequence>MPDPVSGTWLAFDHGDRRIGVAVGEALTGGGRALITLSARAGQPDWEEVGRLLAEWRPQGVVVGLPLHADGSDSESTRAARKFAQRLHGRYGLRVELVDERLSSHEAAARLSERRGRPTRRPGALDSEAARVILETWFSQQGCA</sequence>
<dbReference type="Pfam" id="PF03652">
    <property type="entry name" value="RuvX"/>
    <property type="match status" value="1"/>
</dbReference>